<evidence type="ECO:0000313" key="3">
    <source>
        <dbReference type="EMBL" id="AWR98147.1"/>
    </source>
</evidence>
<keyword evidence="1" id="KW-1133">Transmembrane helix</keyword>
<dbReference type="EMBL" id="CP029288">
    <property type="protein sequence ID" value="AWR96096.1"/>
    <property type="molecule type" value="Genomic_DNA"/>
</dbReference>
<dbReference type="EMBL" id="CP029288">
    <property type="protein sequence ID" value="AWR98147.1"/>
    <property type="molecule type" value="Genomic_DNA"/>
</dbReference>
<dbReference type="Proteomes" id="UP000248410">
    <property type="component" value="Chromosome"/>
</dbReference>
<proteinExistence type="predicted"/>
<dbReference type="RefSeq" id="WP_110378986.1">
    <property type="nucleotide sequence ID" value="NZ_CP029288.2"/>
</dbReference>
<reference evidence="3 4" key="1">
    <citation type="submission" date="2018-05" db="EMBL/GenBank/DDBJ databases">
        <title>Complete Genome Sequences of Extremely Thermoacidophilic, Metal-Mobilizing Type-Strain Members of the Archaeal Family Sulfolobaceae: Acidianus brierleyi DSM-1651T, Acidianus sulfidivorans DSM-18786T, Metallosphaera hakonensis DSM-7519T, and Metallosphaera prunae DSM-10039T.</title>
        <authorList>
            <person name="Counts J.A."/>
            <person name="Kelly R.M."/>
        </authorList>
    </citation>
    <scope>NUCLEOTIDE SEQUENCE [LARGE SCALE GENOMIC DNA]</scope>
    <source>
        <strain evidence="3 4">JP7</strain>
    </source>
</reference>
<keyword evidence="1" id="KW-0472">Membrane</keyword>
<gene>
    <name evidence="2" type="ORF">DFR86_00040</name>
    <name evidence="3" type="ORF">DFR86_11770</name>
</gene>
<protein>
    <submittedName>
        <fullName evidence="3">Uncharacterized protein</fullName>
    </submittedName>
</protein>
<feature type="transmembrane region" description="Helical" evidence="1">
    <location>
        <begin position="9"/>
        <end position="31"/>
    </location>
</feature>
<evidence type="ECO:0000256" key="1">
    <source>
        <dbReference type="SAM" id="Phobius"/>
    </source>
</evidence>
<dbReference type="KEGG" id="asul:DFR86_11770"/>
<keyword evidence="1" id="KW-0812">Transmembrane</keyword>
<organism evidence="3 4">
    <name type="scientific">Acidianus sulfidivorans JP7</name>
    <dbReference type="NCBI Taxonomy" id="619593"/>
    <lineage>
        <taxon>Archaea</taxon>
        <taxon>Thermoproteota</taxon>
        <taxon>Thermoprotei</taxon>
        <taxon>Sulfolobales</taxon>
        <taxon>Sulfolobaceae</taxon>
        <taxon>Acidianus</taxon>
    </lineage>
</organism>
<dbReference type="GeneID" id="36838657"/>
<keyword evidence="4" id="KW-1185">Reference proteome</keyword>
<name>A0A2U9IQA3_9CREN</name>
<sequence>MKEKALSDFIAFLIILLAIVAIIVPAILFTFSSNVSNQSIQQPQPVKVINVTYEVGENNVGEVYVSSSVPDVSVLNIYSYSNGEWVTVSYQQSQNNVYELASPPPKVIEVEISYNGQINYAYLDENTTAFV</sequence>
<dbReference type="AlphaFoldDB" id="A0A2U9IQA3"/>
<evidence type="ECO:0000313" key="2">
    <source>
        <dbReference type="EMBL" id="AWR96096.1"/>
    </source>
</evidence>
<evidence type="ECO:0000313" key="4">
    <source>
        <dbReference type="Proteomes" id="UP000248410"/>
    </source>
</evidence>
<accession>A0A2U9IQA3</accession>